<keyword evidence="3" id="KW-1185">Reference proteome</keyword>
<evidence type="ECO:0000259" key="1">
    <source>
        <dbReference type="PROSITE" id="PS50234"/>
    </source>
</evidence>
<dbReference type="Gene3D" id="3.40.50.410">
    <property type="entry name" value="von Willebrand factor, type A domain"/>
    <property type="match status" value="1"/>
</dbReference>
<dbReference type="InterPro" id="IPR002035">
    <property type="entry name" value="VWF_A"/>
</dbReference>
<dbReference type="AlphaFoldDB" id="A0A563EW65"/>
<name>A0A563EW65_9PSEU</name>
<gene>
    <name evidence="2" type="ORF">FKR81_14260</name>
</gene>
<reference evidence="2 3" key="1">
    <citation type="submission" date="2019-07" db="EMBL/GenBank/DDBJ databases">
        <title>Lentzea xizangensis sp. nov., isolated from Qinghai-Tibetan Plateau Soils.</title>
        <authorList>
            <person name="Huang J."/>
        </authorList>
    </citation>
    <scope>NUCLEOTIDE SEQUENCE [LARGE SCALE GENOMIC DNA]</scope>
    <source>
        <strain evidence="2 3">FXJ1.1311</strain>
    </source>
</reference>
<proteinExistence type="predicted"/>
<evidence type="ECO:0000313" key="2">
    <source>
        <dbReference type="EMBL" id="TWP51384.1"/>
    </source>
</evidence>
<dbReference type="OrthoDB" id="5621159at2"/>
<sequence>MTARHTPPGLFRRVALPAGALLGVIAAAGVTVVALRATSGADCQGALPLKVAVTPAALEVVNAAAEDYQRTQPVVNGRCVQVQVESRNAADVAHELPTAQISPHSLWIPDSTMWAAEAQRQSAETGPEAPKLDIKPSLASSPLVLAGSQTAMSALGHPVQPVSWQKVLDPKVAVSLSDPTITSEGLATLFVIRTLLGNPDGSPKPELVGALLRVGRSAVPSVRDAFSKVTTDADKAPVFAASEQQVVSNNHSIGSNSQATVFGAPPKEGTLSFDFPLVRVSRPSEQPGTGEAAQGFERVLRSNETIKRFSDAGFRNVAGEAPQGWTNDKDGVKGDQVKIIETPNADQVSELLRTWGAINLDMRMLTVFDVSGSMIEKGANGKTRVEAATEAAFTALAMLPDTTQIGLWAFSTDKKPPNDWIELTPIGPLGEPLQGVPRRKRLEGGVGQLKALVGGGTALNDTTLAAYRHVLAGYDASKVNSVVLMTDGRNDDISSIDTASLIETLKRESDPAKPVPVIMIGLGQEADMESLKAISAATGGKAYQALQPDDIRGVVLDALSQRRCRPNC</sequence>
<comment type="caution">
    <text evidence="2">The sequence shown here is derived from an EMBL/GenBank/DDBJ whole genome shotgun (WGS) entry which is preliminary data.</text>
</comment>
<dbReference type="SMART" id="SM00327">
    <property type="entry name" value="VWA"/>
    <property type="match status" value="1"/>
</dbReference>
<feature type="domain" description="VWFA" evidence="1">
    <location>
        <begin position="363"/>
        <end position="559"/>
    </location>
</feature>
<dbReference type="EMBL" id="VOBR01000008">
    <property type="protein sequence ID" value="TWP51384.1"/>
    <property type="molecule type" value="Genomic_DNA"/>
</dbReference>
<accession>A0A563EW65</accession>
<dbReference type="Pfam" id="PF00092">
    <property type="entry name" value="VWA"/>
    <property type="match status" value="1"/>
</dbReference>
<dbReference type="Proteomes" id="UP000316639">
    <property type="component" value="Unassembled WGS sequence"/>
</dbReference>
<dbReference type="Pfam" id="PF13531">
    <property type="entry name" value="SBP_bac_11"/>
    <property type="match status" value="1"/>
</dbReference>
<dbReference type="SUPFAM" id="SSF53850">
    <property type="entry name" value="Periplasmic binding protein-like II"/>
    <property type="match status" value="1"/>
</dbReference>
<dbReference type="InterPro" id="IPR036465">
    <property type="entry name" value="vWFA_dom_sf"/>
</dbReference>
<dbReference type="RefSeq" id="WP_146352058.1">
    <property type="nucleotide sequence ID" value="NZ_VOBR01000008.1"/>
</dbReference>
<dbReference type="SUPFAM" id="SSF53300">
    <property type="entry name" value="vWA-like"/>
    <property type="match status" value="1"/>
</dbReference>
<evidence type="ECO:0000313" key="3">
    <source>
        <dbReference type="Proteomes" id="UP000316639"/>
    </source>
</evidence>
<dbReference type="PROSITE" id="PS50234">
    <property type="entry name" value="VWFA"/>
    <property type="match status" value="1"/>
</dbReference>
<protein>
    <submittedName>
        <fullName evidence="2">VWA domain-containing protein</fullName>
    </submittedName>
</protein>
<organism evidence="2 3">
    <name type="scientific">Lentzea tibetensis</name>
    <dbReference type="NCBI Taxonomy" id="2591470"/>
    <lineage>
        <taxon>Bacteria</taxon>
        <taxon>Bacillati</taxon>
        <taxon>Actinomycetota</taxon>
        <taxon>Actinomycetes</taxon>
        <taxon>Pseudonocardiales</taxon>
        <taxon>Pseudonocardiaceae</taxon>
        <taxon>Lentzea</taxon>
    </lineage>
</organism>